<keyword evidence="3" id="KW-1185">Reference proteome</keyword>
<dbReference type="AlphaFoldDB" id="A0A1M4SNK2"/>
<reference evidence="2 3" key="1">
    <citation type="submission" date="2016-11" db="EMBL/GenBank/DDBJ databases">
        <authorList>
            <person name="Jaros S."/>
            <person name="Januszkiewicz K."/>
            <person name="Wedrychowicz H."/>
        </authorList>
    </citation>
    <scope>NUCLEOTIDE SEQUENCE [LARGE SCALE GENOMIC DNA]</scope>
    <source>
        <strain evidence="2 3">DSM 26897</strain>
    </source>
</reference>
<dbReference type="EMBL" id="FQUO01000001">
    <property type="protein sequence ID" value="SHE33749.1"/>
    <property type="molecule type" value="Genomic_DNA"/>
</dbReference>
<dbReference type="InterPro" id="IPR025992">
    <property type="entry name" value="Haem-bd"/>
</dbReference>
<gene>
    <name evidence="2" type="ORF">SAMN05444008_101183</name>
</gene>
<sequence>MALLVIFVLLQLIRPKKNNGNAESDKDFTHYVQVPDTVKSLLKTACYDCHSNKTNYPWYAEISPASLWLANHVKGGKAELNFSDFSQYTRRRMKSKMSSIAEQVENREMPLKSYLLIHKNAELSDEQIWLIVSWTDSAKTELNRKAF</sequence>
<proteinExistence type="predicted"/>
<dbReference type="STRING" id="1302690.BUE76_23795"/>
<evidence type="ECO:0000313" key="3">
    <source>
        <dbReference type="Proteomes" id="UP000184368"/>
    </source>
</evidence>
<protein>
    <submittedName>
        <fullName evidence="2">Haem-binding domain-containing protein</fullName>
    </submittedName>
</protein>
<organism evidence="2 3">
    <name type="scientific">Cnuella takakiae</name>
    <dbReference type="NCBI Taxonomy" id="1302690"/>
    <lineage>
        <taxon>Bacteria</taxon>
        <taxon>Pseudomonadati</taxon>
        <taxon>Bacteroidota</taxon>
        <taxon>Chitinophagia</taxon>
        <taxon>Chitinophagales</taxon>
        <taxon>Chitinophagaceae</taxon>
        <taxon>Cnuella</taxon>
    </lineage>
</organism>
<dbReference type="Pfam" id="PF14376">
    <property type="entry name" value="Haem_bd"/>
    <property type="match status" value="1"/>
</dbReference>
<evidence type="ECO:0000313" key="2">
    <source>
        <dbReference type="EMBL" id="SHE33749.1"/>
    </source>
</evidence>
<evidence type="ECO:0000259" key="1">
    <source>
        <dbReference type="SMART" id="SM01235"/>
    </source>
</evidence>
<feature type="domain" description="Haem-binding" evidence="1">
    <location>
        <begin position="4"/>
        <end position="139"/>
    </location>
</feature>
<dbReference type="Proteomes" id="UP000184368">
    <property type="component" value="Unassembled WGS sequence"/>
</dbReference>
<name>A0A1M4SNK2_9BACT</name>
<dbReference type="SMART" id="SM01235">
    <property type="entry name" value="Haem_bd"/>
    <property type="match status" value="1"/>
</dbReference>
<accession>A0A1M4SNK2</accession>